<dbReference type="PANTHER" id="PTHR30632">
    <property type="entry name" value="MOLYBDATE-BINDING PERIPLASMIC PROTEIN"/>
    <property type="match status" value="1"/>
</dbReference>
<feature type="region of interest" description="Disordered" evidence="6">
    <location>
        <begin position="9"/>
        <end position="32"/>
    </location>
</feature>
<dbReference type="PIRSF" id="PIRSF004846">
    <property type="entry name" value="ModA"/>
    <property type="match status" value="1"/>
</dbReference>
<evidence type="ECO:0000256" key="3">
    <source>
        <dbReference type="ARBA" id="ARBA00022723"/>
    </source>
</evidence>
<evidence type="ECO:0000313" key="8">
    <source>
        <dbReference type="EMBL" id="QUO43699.1"/>
    </source>
</evidence>
<dbReference type="PANTHER" id="PTHR30632:SF0">
    <property type="entry name" value="SULFATE-BINDING PROTEIN"/>
    <property type="match status" value="1"/>
</dbReference>
<dbReference type="NCBIfam" id="TIGR01256">
    <property type="entry name" value="modA"/>
    <property type="match status" value="1"/>
</dbReference>
<dbReference type="EMBL" id="CP073708">
    <property type="protein sequence ID" value="QUO43699.1"/>
    <property type="molecule type" value="Genomic_DNA"/>
</dbReference>
<sequence length="261" mass="27800">MFILALAGCSAPSTPSAPSSTPSAGAGTPPAQDQAELMVSAAASLTDALQELKPLFEKNHPGVTVTYVLGSSGKLATQIEQGAPSDLFLSAGKKDMDKLDEKQLIEKESRIDFARNQLVLVISKDRLVPVSSFEDLQAGAVQHIAVGQPDSVPAGRYAKETLEHLQLWEPLSEKMVFASDVRQVLTFVESGNAEAGIVYSSDAASSDRVQVAAAANPEWHQPIVYPGAVIQGSPRAQLARDFLASLSSEEGREILKKYGFH</sequence>
<evidence type="ECO:0000256" key="5">
    <source>
        <dbReference type="PIRSR" id="PIRSR004846-1"/>
    </source>
</evidence>
<dbReference type="InterPro" id="IPR041879">
    <property type="entry name" value="YvgL-like_PBP2"/>
</dbReference>
<dbReference type="Pfam" id="PF13531">
    <property type="entry name" value="SBP_bac_11"/>
    <property type="match status" value="1"/>
</dbReference>
<feature type="binding site" evidence="5">
    <location>
        <position position="199"/>
    </location>
    <ligand>
        <name>molybdate</name>
        <dbReference type="ChEBI" id="CHEBI:36264"/>
    </ligand>
</feature>
<dbReference type="CDD" id="cd13537">
    <property type="entry name" value="PBP2_YvgL_like"/>
    <property type="match status" value="1"/>
</dbReference>
<proteinExistence type="inferred from homology"/>
<dbReference type="KEGG" id="bcop:JD108_13395"/>
<comment type="similarity">
    <text evidence="1">Belongs to the bacterial solute-binding protein ModA family.</text>
</comment>
<dbReference type="GO" id="GO:0030973">
    <property type="term" value="F:molybdate ion binding"/>
    <property type="evidence" value="ECO:0007669"/>
    <property type="project" value="UniProtKB-ARBA"/>
</dbReference>
<feature type="binding site" evidence="5">
    <location>
        <position position="72"/>
    </location>
    <ligand>
        <name>molybdate</name>
        <dbReference type="ChEBI" id="CHEBI:36264"/>
    </ligand>
</feature>
<dbReference type="Proteomes" id="UP000595847">
    <property type="component" value="Chromosome"/>
</dbReference>
<evidence type="ECO:0000256" key="4">
    <source>
        <dbReference type="ARBA" id="ARBA00022729"/>
    </source>
</evidence>
<reference evidence="7 9" key="1">
    <citation type="submission" date="2020-12" db="EMBL/GenBank/DDBJ databases">
        <title>strain FJAT-54423T represents a novel species of the genus Brevibacillus.</title>
        <authorList>
            <person name="Tang R."/>
        </authorList>
    </citation>
    <scope>NUCLEOTIDE SEQUENCE [LARGE SCALE GENOMIC DNA]</scope>
    <source>
        <strain evidence="7 9">FJAT-54423</strain>
    </source>
</reference>
<keyword evidence="10" id="KW-1185">Reference proteome</keyword>
<evidence type="ECO:0000313" key="7">
    <source>
        <dbReference type="EMBL" id="QQE76626.1"/>
    </source>
</evidence>
<dbReference type="AlphaFoldDB" id="A0A7T5EPZ7"/>
<feature type="compositionally biased region" description="Low complexity" evidence="6">
    <location>
        <begin position="9"/>
        <end position="31"/>
    </location>
</feature>
<evidence type="ECO:0000256" key="6">
    <source>
        <dbReference type="SAM" id="MobiDB-lite"/>
    </source>
</evidence>
<keyword evidence="2 5" id="KW-0500">Molybdenum</keyword>
<protein>
    <submittedName>
        <fullName evidence="7">Molybdate ABC transporter substrate-binding protein</fullName>
    </submittedName>
</protein>
<dbReference type="InterPro" id="IPR005950">
    <property type="entry name" value="ModA"/>
</dbReference>
<dbReference type="GO" id="GO:1901359">
    <property type="term" value="F:tungstate binding"/>
    <property type="evidence" value="ECO:0007669"/>
    <property type="project" value="UniProtKB-ARBA"/>
</dbReference>
<dbReference type="Proteomes" id="UP000677234">
    <property type="component" value="Chromosome"/>
</dbReference>
<evidence type="ECO:0000313" key="9">
    <source>
        <dbReference type="Proteomes" id="UP000595847"/>
    </source>
</evidence>
<dbReference type="InterPro" id="IPR050682">
    <property type="entry name" value="ModA/WtpA"/>
</dbReference>
<organism evidence="7 9">
    <name type="scientific">Brevibacillus composti</name>
    <dbReference type="NCBI Taxonomy" id="2796470"/>
    <lineage>
        <taxon>Bacteria</taxon>
        <taxon>Bacillati</taxon>
        <taxon>Bacillota</taxon>
        <taxon>Bacilli</taxon>
        <taxon>Bacillales</taxon>
        <taxon>Paenibacillaceae</taxon>
        <taxon>Brevibacillus</taxon>
    </lineage>
</organism>
<dbReference type="GO" id="GO:0015689">
    <property type="term" value="P:molybdate ion transport"/>
    <property type="evidence" value="ECO:0007669"/>
    <property type="project" value="InterPro"/>
</dbReference>
<dbReference type="FunFam" id="3.40.190.10:FF:000035">
    <property type="entry name" value="Molybdate ABC transporter substrate-binding protein"/>
    <property type="match status" value="1"/>
</dbReference>
<dbReference type="SUPFAM" id="SSF53850">
    <property type="entry name" value="Periplasmic binding protein-like II"/>
    <property type="match status" value="1"/>
</dbReference>
<feature type="binding site" evidence="5">
    <location>
        <position position="154"/>
    </location>
    <ligand>
        <name>molybdate</name>
        <dbReference type="ChEBI" id="CHEBI:36264"/>
    </ligand>
</feature>
<evidence type="ECO:0000256" key="2">
    <source>
        <dbReference type="ARBA" id="ARBA00022505"/>
    </source>
</evidence>
<dbReference type="Gene3D" id="3.40.190.10">
    <property type="entry name" value="Periplasmic binding protein-like II"/>
    <property type="match status" value="2"/>
</dbReference>
<dbReference type="EMBL" id="CP066308">
    <property type="protein sequence ID" value="QQE76626.1"/>
    <property type="molecule type" value="Genomic_DNA"/>
</dbReference>
<evidence type="ECO:0000313" key="10">
    <source>
        <dbReference type="Proteomes" id="UP000677234"/>
    </source>
</evidence>
<name>A0A7T5EPZ7_9BACL</name>
<feature type="binding site" evidence="5">
    <location>
        <position position="44"/>
    </location>
    <ligand>
        <name>molybdate</name>
        <dbReference type="ChEBI" id="CHEBI:36264"/>
    </ligand>
</feature>
<feature type="binding site" evidence="5">
    <location>
        <position position="181"/>
    </location>
    <ligand>
        <name>molybdate</name>
        <dbReference type="ChEBI" id="CHEBI:36264"/>
    </ligand>
</feature>
<dbReference type="GO" id="GO:0046872">
    <property type="term" value="F:metal ion binding"/>
    <property type="evidence" value="ECO:0007669"/>
    <property type="project" value="UniProtKB-KW"/>
</dbReference>
<accession>A0A7T5EPZ7</accession>
<evidence type="ECO:0000256" key="1">
    <source>
        <dbReference type="ARBA" id="ARBA00009175"/>
    </source>
</evidence>
<gene>
    <name evidence="7" type="primary">modA</name>
    <name evidence="7" type="ORF">JD108_13395</name>
    <name evidence="8" type="ORF">KDJ56_13340</name>
</gene>
<reference evidence="8" key="2">
    <citation type="submission" date="2021-04" db="EMBL/GenBank/DDBJ databases">
        <title>Brevibacillus composti FJAT-54423, complete genome.</title>
        <authorList>
            <person name="Tang R."/>
        </authorList>
    </citation>
    <scope>NUCLEOTIDE SEQUENCE</scope>
    <source>
        <strain evidence="8">FJAT-54424</strain>
    </source>
</reference>
<keyword evidence="4" id="KW-0732">Signal</keyword>
<keyword evidence="3 5" id="KW-0479">Metal-binding</keyword>